<reference evidence="13" key="1">
    <citation type="submission" date="2016-11" db="EMBL/GenBank/DDBJ databases">
        <authorList>
            <person name="Varghese N."/>
            <person name="Submissions S."/>
        </authorList>
    </citation>
    <scope>NUCLEOTIDE SEQUENCE [LARGE SCALE GENOMIC DNA]</scope>
    <source>
        <strain evidence="13">DSM 10124</strain>
    </source>
</reference>
<comment type="function">
    <text evidence="10">Necessary for normal cell division and for the maintenance of normal septation.</text>
</comment>
<dbReference type="NCBIfam" id="TIGR00231">
    <property type="entry name" value="small_GTP"/>
    <property type="match status" value="1"/>
</dbReference>
<dbReference type="GO" id="GO:0005829">
    <property type="term" value="C:cytosol"/>
    <property type="evidence" value="ECO:0007669"/>
    <property type="project" value="TreeGrafter"/>
</dbReference>
<dbReference type="HAMAP" id="MF_00321">
    <property type="entry name" value="GTPase_EngB"/>
    <property type="match status" value="1"/>
</dbReference>
<evidence type="ECO:0000256" key="6">
    <source>
        <dbReference type="ARBA" id="ARBA00022842"/>
    </source>
</evidence>
<keyword evidence="4" id="KW-0479">Metal-binding</keyword>
<evidence type="ECO:0000313" key="12">
    <source>
        <dbReference type="EMBL" id="SHE88310.1"/>
    </source>
</evidence>
<feature type="domain" description="EngB-type G" evidence="11">
    <location>
        <begin position="22"/>
        <end position="195"/>
    </location>
</feature>
<evidence type="ECO:0000256" key="8">
    <source>
        <dbReference type="ARBA" id="ARBA00023210"/>
    </source>
</evidence>
<keyword evidence="9 10" id="KW-0131">Cell cycle</keyword>
<keyword evidence="13" id="KW-1185">Reference proteome</keyword>
<proteinExistence type="inferred from homology"/>
<dbReference type="InterPro" id="IPR027417">
    <property type="entry name" value="P-loop_NTPase"/>
</dbReference>
<accession>A0A1M4X4C5</accession>
<evidence type="ECO:0000256" key="7">
    <source>
        <dbReference type="ARBA" id="ARBA00023134"/>
    </source>
</evidence>
<dbReference type="GO" id="GO:0000917">
    <property type="term" value="P:division septum assembly"/>
    <property type="evidence" value="ECO:0007669"/>
    <property type="project" value="UniProtKB-KW"/>
</dbReference>
<dbReference type="InterPro" id="IPR019987">
    <property type="entry name" value="GTP-bd_ribosome_bio_YsxC"/>
</dbReference>
<dbReference type="PROSITE" id="PS51706">
    <property type="entry name" value="G_ENGB"/>
    <property type="match status" value="1"/>
</dbReference>
<dbReference type="AlphaFoldDB" id="A0A1M4X4C5"/>
<dbReference type="GO" id="GO:0046872">
    <property type="term" value="F:metal ion binding"/>
    <property type="evidence" value="ECO:0007669"/>
    <property type="project" value="UniProtKB-KW"/>
</dbReference>
<sequence length="197" mass="22311">MIIRKAEIECVAALKSQYPTKGYPEVAFAGRSNVGKSSLINALVNRKALARTSSKPGKTRTINFYNINDALFLVDLPGYGYAQVSKEEKKKWGAMIEGYLNGRDELRLVILLVDIRHEPTQDDKLMLEWMRQTGKKVVVVATKSDKLSNNQLMKQVPLIKKSLKLTEEESFVLFSSETKRGKDELWEIIKNECGISE</sequence>
<evidence type="ECO:0000256" key="10">
    <source>
        <dbReference type="HAMAP-Rule" id="MF_00321"/>
    </source>
</evidence>
<dbReference type="RefSeq" id="WP_073248543.1">
    <property type="nucleotide sequence ID" value="NZ_FQVG01000021.1"/>
</dbReference>
<dbReference type="Proteomes" id="UP000184423">
    <property type="component" value="Unassembled WGS sequence"/>
</dbReference>
<keyword evidence="3 10" id="KW-0132">Cell division</keyword>
<evidence type="ECO:0000256" key="3">
    <source>
        <dbReference type="ARBA" id="ARBA00022618"/>
    </source>
</evidence>
<evidence type="ECO:0000256" key="9">
    <source>
        <dbReference type="ARBA" id="ARBA00023306"/>
    </source>
</evidence>
<comment type="cofactor">
    <cofactor evidence="1">
        <name>Mg(2+)</name>
        <dbReference type="ChEBI" id="CHEBI:18420"/>
    </cofactor>
</comment>
<keyword evidence="5 10" id="KW-0547">Nucleotide-binding</keyword>
<gene>
    <name evidence="10" type="primary">engB</name>
    <name evidence="12" type="ORF">SAMN02746091_01310</name>
</gene>
<dbReference type="EMBL" id="FQVG01000021">
    <property type="protein sequence ID" value="SHE88310.1"/>
    <property type="molecule type" value="Genomic_DNA"/>
</dbReference>
<dbReference type="PANTHER" id="PTHR11649">
    <property type="entry name" value="MSS1/TRME-RELATED GTP-BINDING PROTEIN"/>
    <property type="match status" value="1"/>
</dbReference>
<dbReference type="Pfam" id="PF01926">
    <property type="entry name" value="MMR_HSR1"/>
    <property type="match status" value="1"/>
</dbReference>
<evidence type="ECO:0000256" key="4">
    <source>
        <dbReference type="ARBA" id="ARBA00022723"/>
    </source>
</evidence>
<dbReference type="SUPFAM" id="SSF52540">
    <property type="entry name" value="P-loop containing nucleoside triphosphate hydrolases"/>
    <property type="match status" value="1"/>
</dbReference>
<protein>
    <recommendedName>
        <fullName evidence="10">Probable GTP-binding protein EngB</fullName>
    </recommendedName>
</protein>
<evidence type="ECO:0000259" key="11">
    <source>
        <dbReference type="PROSITE" id="PS51706"/>
    </source>
</evidence>
<evidence type="ECO:0000256" key="5">
    <source>
        <dbReference type="ARBA" id="ARBA00022741"/>
    </source>
</evidence>
<dbReference type="FunFam" id="3.40.50.300:FF:000098">
    <property type="entry name" value="Probable GTP-binding protein EngB"/>
    <property type="match status" value="1"/>
</dbReference>
<evidence type="ECO:0000313" key="13">
    <source>
        <dbReference type="Proteomes" id="UP000184423"/>
    </source>
</evidence>
<evidence type="ECO:0000256" key="1">
    <source>
        <dbReference type="ARBA" id="ARBA00001946"/>
    </source>
</evidence>
<dbReference type="CDD" id="cd01876">
    <property type="entry name" value="YihA_EngB"/>
    <property type="match status" value="1"/>
</dbReference>
<dbReference type="NCBIfam" id="TIGR03598">
    <property type="entry name" value="GTPase_YsxC"/>
    <property type="match status" value="1"/>
</dbReference>
<comment type="similarity">
    <text evidence="2 10">Belongs to the TRAFAC class TrmE-Era-EngA-EngB-Septin-like GTPase superfamily. EngB GTPase family.</text>
</comment>
<keyword evidence="7 10" id="KW-0342">GTP-binding</keyword>
<dbReference type="InterPro" id="IPR006073">
    <property type="entry name" value="GTP-bd"/>
</dbReference>
<dbReference type="GO" id="GO:0005525">
    <property type="term" value="F:GTP binding"/>
    <property type="evidence" value="ECO:0007669"/>
    <property type="project" value="UniProtKB-UniRule"/>
</dbReference>
<dbReference type="PANTHER" id="PTHR11649:SF13">
    <property type="entry name" value="ENGB-TYPE G DOMAIN-CONTAINING PROTEIN"/>
    <property type="match status" value="1"/>
</dbReference>
<name>A0A1M4X4C5_9CLOT</name>
<dbReference type="InterPro" id="IPR030393">
    <property type="entry name" value="G_ENGB_dom"/>
</dbReference>
<dbReference type="Gene3D" id="3.40.50.300">
    <property type="entry name" value="P-loop containing nucleotide triphosphate hydrolases"/>
    <property type="match status" value="1"/>
</dbReference>
<dbReference type="InterPro" id="IPR005225">
    <property type="entry name" value="Small_GTP-bd"/>
</dbReference>
<keyword evidence="8 10" id="KW-0717">Septation</keyword>
<evidence type="ECO:0000256" key="2">
    <source>
        <dbReference type="ARBA" id="ARBA00009638"/>
    </source>
</evidence>
<organism evidence="12 13">
    <name type="scientific">Caloramator proteoclasticus DSM 10124</name>
    <dbReference type="NCBI Taxonomy" id="1121262"/>
    <lineage>
        <taxon>Bacteria</taxon>
        <taxon>Bacillati</taxon>
        <taxon>Bacillota</taxon>
        <taxon>Clostridia</taxon>
        <taxon>Eubacteriales</taxon>
        <taxon>Clostridiaceae</taxon>
        <taxon>Caloramator</taxon>
    </lineage>
</organism>
<keyword evidence="6" id="KW-0460">Magnesium</keyword>